<dbReference type="InterPro" id="IPR006121">
    <property type="entry name" value="HMA_dom"/>
</dbReference>
<reference evidence="3 4" key="1">
    <citation type="journal article" date="2016" name="Front. Microbiol.">
        <title>Comparative Genomics Analysis of Streptomyces Species Reveals Their Adaptation to the Marine Environment and Their Diversity at the Genomic Level.</title>
        <authorList>
            <person name="Tian X."/>
            <person name="Zhang Z."/>
            <person name="Yang T."/>
            <person name="Chen M."/>
            <person name="Li J."/>
            <person name="Chen F."/>
            <person name="Yang J."/>
            <person name="Li W."/>
            <person name="Zhang B."/>
            <person name="Zhang Z."/>
            <person name="Wu J."/>
            <person name="Zhang C."/>
            <person name="Long L."/>
            <person name="Xiao J."/>
        </authorList>
    </citation>
    <scope>NUCLEOTIDE SEQUENCE [LARGE SCALE GENOMIC DNA]</scope>
    <source>
        <strain evidence="3 4">SCSIO 02100</strain>
    </source>
</reference>
<dbReference type="PATRIC" id="fig|1075402.3.peg.3914"/>
<comment type="caution">
    <text evidence="3">The sequence shown here is derived from an EMBL/GenBank/DDBJ whole genome shotgun (WGS) entry which is preliminary data.</text>
</comment>
<keyword evidence="4" id="KW-1185">Reference proteome</keyword>
<dbReference type="InterPro" id="IPR017969">
    <property type="entry name" value="Heavy-metal-associated_CS"/>
</dbReference>
<protein>
    <submittedName>
        <fullName evidence="3">Copper-binding protein</fullName>
    </submittedName>
</protein>
<dbReference type="CDD" id="cd00371">
    <property type="entry name" value="HMA"/>
    <property type="match status" value="1"/>
</dbReference>
<dbReference type="OrthoDB" id="9813965at2"/>
<dbReference type="EMBL" id="LJGU01000095">
    <property type="protein sequence ID" value="OEV05571.1"/>
    <property type="molecule type" value="Genomic_DNA"/>
</dbReference>
<dbReference type="GO" id="GO:0005507">
    <property type="term" value="F:copper ion binding"/>
    <property type="evidence" value="ECO:0007669"/>
    <property type="project" value="InterPro"/>
</dbReference>
<organism evidence="3 4">
    <name type="scientific">Streptomyces oceani</name>
    <dbReference type="NCBI Taxonomy" id="1075402"/>
    <lineage>
        <taxon>Bacteria</taxon>
        <taxon>Bacillati</taxon>
        <taxon>Actinomycetota</taxon>
        <taxon>Actinomycetes</taxon>
        <taxon>Kitasatosporales</taxon>
        <taxon>Streptomycetaceae</taxon>
        <taxon>Streptomyces</taxon>
    </lineage>
</organism>
<evidence type="ECO:0000313" key="4">
    <source>
        <dbReference type="Proteomes" id="UP000176101"/>
    </source>
</evidence>
<dbReference type="Pfam" id="PF00403">
    <property type="entry name" value="HMA"/>
    <property type="match status" value="1"/>
</dbReference>
<dbReference type="PROSITE" id="PS01047">
    <property type="entry name" value="HMA_1"/>
    <property type="match status" value="1"/>
</dbReference>
<dbReference type="InterPro" id="IPR000428">
    <property type="entry name" value="Cu-bd"/>
</dbReference>
<dbReference type="SUPFAM" id="SSF55008">
    <property type="entry name" value="HMA, heavy metal-associated domain"/>
    <property type="match status" value="1"/>
</dbReference>
<dbReference type="PROSITE" id="PS50846">
    <property type="entry name" value="HMA_2"/>
    <property type="match status" value="1"/>
</dbReference>
<evidence type="ECO:0000313" key="3">
    <source>
        <dbReference type="EMBL" id="OEV05571.1"/>
    </source>
</evidence>
<evidence type="ECO:0000259" key="2">
    <source>
        <dbReference type="PROSITE" id="PS50846"/>
    </source>
</evidence>
<dbReference type="GO" id="GO:0006825">
    <property type="term" value="P:copper ion transport"/>
    <property type="evidence" value="ECO:0007669"/>
    <property type="project" value="InterPro"/>
</dbReference>
<dbReference type="AlphaFoldDB" id="A0A1E7KP25"/>
<sequence length="92" mass="9501">MSDCCTTDGSCHTSTTETAVADSHETVYAVSGMTCGHCKSTLTKAIGDLESVIRVDVDVDNGRVTVNTAGEPDDALISSVVDEAGYDLTGRA</sequence>
<dbReference type="STRING" id="1075402.AN216_02615"/>
<dbReference type="PRINTS" id="PR00944">
    <property type="entry name" value="CUEXPORT"/>
</dbReference>
<gene>
    <name evidence="3" type="ORF">AN216_02615</name>
</gene>
<dbReference type="InterPro" id="IPR036163">
    <property type="entry name" value="HMA_dom_sf"/>
</dbReference>
<accession>A0A1E7KP25</accession>
<name>A0A1E7KP25_9ACTN</name>
<feature type="domain" description="HMA" evidence="2">
    <location>
        <begin position="24"/>
        <end position="89"/>
    </location>
</feature>
<dbReference type="Proteomes" id="UP000176101">
    <property type="component" value="Unassembled WGS sequence"/>
</dbReference>
<keyword evidence="1" id="KW-0479">Metal-binding</keyword>
<proteinExistence type="predicted"/>
<dbReference type="Gene3D" id="3.30.70.100">
    <property type="match status" value="1"/>
</dbReference>
<evidence type="ECO:0000256" key="1">
    <source>
        <dbReference type="ARBA" id="ARBA00022723"/>
    </source>
</evidence>
<dbReference type="RefSeq" id="WP_070194928.1">
    <property type="nucleotide sequence ID" value="NZ_LJGU01000095.1"/>
</dbReference>